<dbReference type="InterPro" id="IPR045324">
    <property type="entry name" value="Small_multidrug_res"/>
</dbReference>
<proteinExistence type="inferred from homology"/>
<dbReference type="GO" id="GO:0015220">
    <property type="term" value="F:choline transmembrane transporter activity"/>
    <property type="evidence" value="ECO:0007669"/>
    <property type="project" value="TreeGrafter"/>
</dbReference>
<keyword evidence="5" id="KW-0997">Cell inner membrane</keyword>
<dbReference type="PANTHER" id="PTHR30561">
    <property type="entry name" value="SMR FAMILY PROTON-DEPENDENT DRUG EFFLUX TRANSPORTER SUGE"/>
    <property type="match status" value="1"/>
</dbReference>
<comment type="similarity">
    <text evidence="9">Belongs to the drug/metabolite transporter (DMT) superfamily. Small multidrug resistance (SMR) (TC 2.A.7.1) family.</text>
</comment>
<feature type="transmembrane region" description="Helical" evidence="10">
    <location>
        <begin position="84"/>
        <end position="101"/>
    </location>
</feature>
<dbReference type="PANTHER" id="PTHR30561:SF2">
    <property type="entry name" value="SPERMIDINE EXPORT PROTEIN MDTJ"/>
    <property type="match status" value="1"/>
</dbReference>
<evidence type="ECO:0000256" key="10">
    <source>
        <dbReference type="SAM" id="Phobius"/>
    </source>
</evidence>
<keyword evidence="6 9" id="KW-0812">Transmembrane</keyword>
<name>A0A172TBV9_9DEIO</name>
<dbReference type="GO" id="GO:0031460">
    <property type="term" value="P:glycine betaine transport"/>
    <property type="evidence" value="ECO:0007669"/>
    <property type="project" value="TreeGrafter"/>
</dbReference>
<evidence type="ECO:0000313" key="11">
    <source>
        <dbReference type="EMBL" id="ANE44407.1"/>
    </source>
</evidence>
<feature type="transmembrane region" description="Helical" evidence="10">
    <location>
        <begin position="30"/>
        <end position="47"/>
    </location>
</feature>
<evidence type="ECO:0000256" key="5">
    <source>
        <dbReference type="ARBA" id="ARBA00022519"/>
    </source>
</evidence>
<dbReference type="InterPro" id="IPR037185">
    <property type="entry name" value="EmrE-like"/>
</dbReference>
<dbReference type="InterPro" id="IPR000390">
    <property type="entry name" value="Small_drug/metabolite_transptr"/>
</dbReference>
<evidence type="ECO:0000256" key="7">
    <source>
        <dbReference type="ARBA" id="ARBA00022989"/>
    </source>
</evidence>
<evidence type="ECO:0000313" key="12">
    <source>
        <dbReference type="Proteomes" id="UP000077363"/>
    </source>
</evidence>
<dbReference type="GO" id="GO:0015199">
    <property type="term" value="F:amino-acid betaine transmembrane transporter activity"/>
    <property type="evidence" value="ECO:0007669"/>
    <property type="project" value="TreeGrafter"/>
</dbReference>
<evidence type="ECO:0000256" key="4">
    <source>
        <dbReference type="ARBA" id="ARBA00022475"/>
    </source>
</evidence>
<evidence type="ECO:0000256" key="9">
    <source>
        <dbReference type="RuleBase" id="RU003942"/>
    </source>
</evidence>
<keyword evidence="12" id="KW-1185">Reference proteome</keyword>
<evidence type="ECO:0000256" key="3">
    <source>
        <dbReference type="ARBA" id="ARBA00021112"/>
    </source>
</evidence>
<keyword evidence="7 10" id="KW-1133">Transmembrane helix</keyword>
<organism evidence="11 12">
    <name type="scientific">Deinococcus puniceus</name>
    <dbReference type="NCBI Taxonomy" id="1182568"/>
    <lineage>
        <taxon>Bacteria</taxon>
        <taxon>Thermotogati</taxon>
        <taxon>Deinococcota</taxon>
        <taxon>Deinococci</taxon>
        <taxon>Deinococcales</taxon>
        <taxon>Deinococcaceae</taxon>
        <taxon>Deinococcus</taxon>
    </lineage>
</organism>
<dbReference type="SUPFAM" id="SSF103481">
    <property type="entry name" value="Multidrug resistance efflux transporter EmrE"/>
    <property type="match status" value="1"/>
</dbReference>
<protein>
    <recommendedName>
        <fullName evidence="3">Spermidine export protein MdtJ</fullName>
    </recommendedName>
</protein>
<keyword evidence="4" id="KW-1003">Cell membrane</keyword>
<dbReference type="PATRIC" id="fig|1182568.3.peg.2537"/>
<comment type="subcellular location">
    <subcellularLocation>
        <location evidence="1">Cell inner membrane</location>
        <topology evidence="1">Multi-pass membrane protein</topology>
    </subcellularLocation>
    <subcellularLocation>
        <location evidence="9">Cell membrane</location>
        <topology evidence="9">Multi-pass membrane protein</topology>
    </subcellularLocation>
</comment>
<comment type="subunit">
    <text evidence="2">Forms a complex with MdtI.</text>
</comment>
<dbReference type="OrthoDB" id="9808638at2"/>
<evidence type="ECO:0000256" key="1">
    <source>
        <dbReference type="ARBA" id="ARBA00004429"/>
    </source>
</evidence>
<gene>
    <name evidence="11" type="ORF">SU48_12275</name>
</gene>
<evidence type="ECO:0000256" key="2">
    <source>
        <dbReference type="ARBA" id="ARBA00011358"/>
    </source>
</evidence>
<dbReference type="GO" id="GO:1903711">
    <property type="term" value="P:spermidine transmembrane transport"/>
    <property type="evidence" value="ECO:0007669"/>
    <property type="project" value="TreeGrafter"/>
</dbReference>
<dbReference type="RefSeq" id="WP_064015487.1">
    <property type="nucleotide sequence ID" value="NZ_CP011387.1"/>
</dbReference>
<feature type="transmembrane region" description="Helical" evidence="10">
    <location>
        <begin position="54"/>
        <end position="78"/>
    </location>
</feature>
<keyword evidence="8 10" id="KW-0472">Membrane</keyword>
<dbReference type="Pfam" id="PF00893">
    <property type="entry name" value="Multi_Drug_Res"/>
    <property type="match status" value="1"/>
</dbReference>
<evidence type="ECO:0000256" key="8">
    <source>
        <dbReference type="ARBA" id="ARBA00023136"/>
    </source>
</evidence>
<dbReference type="STRING" id="1182568.SU48_12275"/>
<dbReference type="AlphaFoldDB" id="A0A172TBV9"/>
<dbReference type="GO" id="GO:0015297">
    <property type="term" value="F:antiporter activity"/>
    <property type="evidence" value="ECO:0007669"/>
    <property type="project" value="TreeGrafter"/>
</dbReference>
<reference evidence="11 12" key="1">
    <citation type="submission" date="2015-01" db="EMBL/GenBank/DDBJ databases">
        <title>Deinococcus puniceus/DY1/ whole genome sequencing.</title>
        <authorList>
            <person name="Kim M.K."/>
            <person name="Srinivasan S."/>
            <person name="Lee J.-J."/>
        </authorList>
    </citation>
    <scope>NUCLEOTIDE SEQUENCE [LARGE SCALE GENOMIC DNA]</scope>
    <source>
        <strain evidence="11 12">DY1</strain>
    </source>
</reference>
<dbReference type="Proteomes" id="UP000077363">
    <property type="component" value="Chromosome"/>
</dbReference>
<dbReference type="GO" id="GO:0005886">
    <property type="term" value="C:plasma membrane"/>
    <property type="evidence" value="ECO:0007669"/>
    <property type="project" value="UniProtKB-SubCell"/>
</dbReference>
<dbReference type="KEGG" id="dpu:SU48_12275"/>
<evidence type="ECO:0000256" key="6">
    <source>
        <dbReference type="ARBA" id="ARBA00022692"/>
    </source>
</evidence>
<sequence length="126" mass="13386">MRSWIALFTAITFEVTGTLSLKLFSMHTPGLELIITYAFLAASYVLLSKAFRQIPVAVAFAVWEAVGLVLISGLGVLLLGEHLTPTHLLALVGLLLGATLLHRGTVGHEAQPANIPRLTTLNGEGA</sequence>
<dbReference type="Gene3D" id="1.10.3730.20">
    <property type="match status" value="1"/>
</dbReference>
<accession>A0A172TBV9</accession>
<dbReference type="EMBL" id="CP011387">
    <property type="protein sequence ID" value="ANE44407.1"/>
    <property type="molecule type" value="Genomic_DNA"/>
</dbReference>